<reference evidence="7" key="1">
    <citation type="submission" date="2023-10" db="EMBL/GenBank/DDBJ databases">
        <title>Genome assembly of Pristionchus species.</title>
        <authorList>
            <person name="Yoshida K."/>
            <person name="Sommer R.J."/>
        </authorList>
    </citation>
    <scope>NUCLEOTIDE SEQUENCE</scope>
    <source>
        <strain evidence="7">RS0144</strain>
    </source>
</reference>
<evidence type="ECO:0000256" key="5">
    <source>
        <dbReference type="ARBA" id="ARBA00023136"/>
    </source>
</evidence>
<dbReference type="GO" id="GO:0016020">
    <property type="term" value="C:membrane"/>
    <property type="evidence" value="ECO:0007669"/>
    <property type="project" value="UniProtKB-SubCell"/>
</dbReference>
<comment type="caution">
    <text evidence="7">The sequence shown here is derived from an EMBL/GenBank/DDBJ whole genome shotgun (WGS) entry which is preliminary data.</text>
</comment>
<comment type="subcellular location">
    <subcellularLocation>
        <location evidence="1">Membrane</location>
        <topology evidence="1">Multi-pass membrane protein</topology>
    </subcellularLocation>
</comment>
<dbReference type="InterPro" id="IPR044770">
    <property type="entry name" value="MFS_spinster-like"/>
</dbReference>
<proteinExistence type="predicted"/>
<dbReference type="InterPro" id="IPR036259">
    <property type="entry name" value="MFS_trans_sf"/>
</dbReference>
<evidence type="ECO:0000256" key="1">
    <source>
        <dbReference type="ARBA" id="ARBA00004141"/>
    </source>
</evidence>
<dbReference type="PANTHER" id="PTHR23505">
    <property type="entry name" value="SPINSTER"/>
    <property type="match status" value="1"/>
</dbReference>
<feature type="transmembrane region" description="Helical" evidence="6">
    <location>
        <begin position="143"/>
        <end position="163"/>
    </location>
</feature>
<feature type="non-terminal residue" evidence="7">
    <location>
        <position position="186"/>
    </location>
</feature>
<evidence type="ECO:0000313" key="8">
    <source>
        <dbReference type="Proteomes" id="UP001432027"/>
    </source>
</evidence>
<name>A0AAV5U8H6_9BILA</name>
<keyword evidence="4 6" id="KW-1133">Transmembrane helix</keyword>
<evidence type="ECO:0000256" key="6">
    <source>
        <dbReference type="SAM" id="Phobius"/>
    </source>
</evidence>
<keyword evidence="5 6" id="KW-0472">Membrane</keyword>
<accession>A0AAV5U8H6</accession>
<dbReference type="EMBL" id="BTSX01000006">
    <property type="protein sequence ID" value="GMT02766.1"/>
    <property type="molecule type" value="Genomic_DNA"/>
</dbReference>
<evidence type="ECO:0000256" key="3">
    <source>
        <dbReference type="ARBA" id="ARBA00022692"/>
    </source>
</evidence>
<dbReference type="PANTHER" id="PTHR23505:SF79">
    <property type="entry name" value="PROTEIN SPINSTER"/>
    <property type="match status" value="1"/>
</dbReference>
<feature type="transmembrane region" description="Helical" evidence="6">
    <location>
        <begin position="97"/>
        <end position="123"/>
    </location>
</feature>
<keyword evidence="8" id="KW-1185">Reference proteome</keyword>
<dbReference type="AlphaFoldDB" id="A0AAV5U8H6"/>
<evidence type="ECO:0000313" key="7">
    <source>
        <dbReference type="EMBL" id="GMT02766.1"/>
    </source>
</evidence>
<dbReference type="Proteomes" id="UP001432027">
    <property type="component" value="Unassembled WGS sequence"/>
</dbReference>
<gene>
    <name evidence="7" type="ORF">PENTCL1PPCAC_24940</name>
</gene>
<keyword evidence="2" id="KW-0813">Transport</keyword>
<protein>
    <submittedName>
        <fullName evidence="7">Uncharacterized protein</fullName>
    </submittedName>
</protein>
<feature type="transmembrane region" description="Helical" evidence="6">
    <location>
        <begin position="12"/>
        <end position="31"/>
    </location>
</feature>
<evidence type="ECO:0000256" key="4">
    <source>
        <dbReference type="ARBA" id="ARBA00022989"/>
    </source>
</evidence>
<organism evidence="7 8">
    <name type="scientific">Pristionchus entomophagus</name>
    <dbReference type="NCBI Taxonomy" id="358040"/>
    <lineage>
        <taxon>Eukaryota</taxon>
        <taxon>Metazoa</taxon>
        <taxon>Ecdysozoa</taxon>
        <taxon>Nematoda</taxon>
        <taxon>Chromadorea</taxon>
        <taxon>Rhabditida</taxon>
        <taxon>Rhabditina</taxon>
        <taxon>Diplogasteromorpha</taxon>
        <taxon>Diplogasteroidea</taxon>
        <taxon>Neodiplogasteridae</taxon>
        <taxon>Pristionchus</taxon>
    </lineage>
</organism>
<dbReference type="SUPFAM" id="SSF103473">
    <property type="entry name" value="MFS general substrate transporter"/>
    <property type="match status" value="1"/>
</dbReference>
<keyword evidence="3 6" id="KW-0812">Transmembrane</keyword>
<feature type="transmembrane region" description="Helical" evidence="6">
    <location>
        <begin position="52"/>
        <end position="77"/>
    </location>
</feature>
<sequence length="186" mass="20583">MDCHSSLPWFSPFLVSPLLSLLLLPMIACLMTTNKRLRIFKKHSFCDSLKLFFTKSFLLMVIGQTFGVLTSEFGTFWSPSFLLSAWKYAPSIFLGLSYSSVITINSFVSLTGSIIGLPIVMWLAHSWNFGTGIMKNRKNERSFPLVVCIGSISSVVAYLVVLLTTGRNIFISSIALFLTGLCSAGK</sequence>
<evidence type="ECO:0000256" key="2">
    <source>
        <dbReference type="ARBA" id="ARBA00022448"/>
    </source>
</evidence>